<gene>
    <name evidence="2" type="ORF">IPO85_14100</name>
</gene>
<reference evidence="2 3" key="1">
    <citation type="submission" date="2020-10" db="EMBL/GenBank/DDBJ databases">
        <title>Connecting structure to function with the recovery of over 1000 high-quality activated sludge metagenome-assembled genomes encoding full-length rRNA genes using long-read sequencing.</title>
        <authorList>
            <person name="Singleton C.M."/>
            <person name="Petriglieri F."/>
            <person name="Kristensen J.M."/>
            <person name="Kirkegaard R.H."/>
            <person name="Michaelsen T.Y."/>
            <person name="Andersen M.H."/>
            <person name="Karst S.M."/>
            <person name="Dueholm M.S."/>
            <person name="Nielsen P.H."/>
            <person name="Albertsen M."/>
        </authorList>
    </citation>
    <scope>NUCLEOTIDE SEQUENCE [LARGE SCALE GENOMIC DNA]</scope>
    <source>
        <strain evidence="2">Ribe_18-Q3-R11-54_BAT3C.373</strain>
    </source>
</reference>
<dbReference type="NCBIfam" id="TIGR04183">
    <property type="entry name" value="Por_Secre_tail"/>
    <property type="match status" value="1"/>
</dbReference>
<dbReference type="SUPFAM" id="SSF82171">
    <property type="entry name" value="DPP6 N-terminal domain-like"/>
    <property type="match status" value="1"/>
</dbReference>
<dbReference type="Gene3D" id="2.130.10.10">
    <property type="entry name" value="YVTN repeat-like/Quinoprotein amine dehydrogenase"/>
    <property type="match status" value="1"/>
</dbReference>
<organism evidence="2 3">
    <name type="scientific">Candidatus Defluviibacterium haderslevense</name>
    <dbReference type="NCBI Taxonomy" id="2981993"/>
    <lineage>
        <taxon>Bacteria</taxon>
        <taxon>Pseudomonadati</taxon>
        <taxon>Bacteroidota</taxon>
        <taxon>Saprospiria</taxon>
        <taxon>Saprospirales</taxon>
        <taxon>Saprospiraceae</taxon>
        <taxon>Candidatus Defluviibacterium</taxon>
    </lineage>
</organism>
<dbReference type="InterPro" id="IPR015943">
    <property type="entry name" value="WD40/YVTN_repeat-like_dom_sf"/>
</dbReference>
<dbReference type="InterPro" id="IPR026444">
    <property type="entry name" value="Secre_tail"/>
</dbReference>
<protein>
    <submittedName>
        <fullName evidence="2">T9SS type A sorting domain-containing protein</fullName>
    </submittedName>
</protein>
<feature type="domain" description="Secretion system C-terminal sorting" evidence="1">
    <location>
        <begin position="441"/>
        <end position="514"/>
    </location>
</feature>
<accession>A0A9D7XF81</accession>
<dbReference type="AlphaFoldDB" id="A0A9D7XF81"/>
<dbReference type="Pfam" id="PF18962">
    <property type="entry name" value="Por_Secre_tail"/>
    <property type="match status" value="1"/>
</dbReference>
<sequence>MIKFLFLSKMNVNRYINVFKVKMWILLFSGVSISQAQKEDYNWVLGYNYQLTKDTLFGRTILNFNNASLNITKTTIGVLSYLDYTNASISDSSGKLLFYTNGISAFNRNHQTMPNGKYICRGEVAEWNFEVGLAIEQAAMILPWPDHPAQYFIINKILQAQTIYYSDTLYYSTINMKLRGGLGDVVDKHKILLADTMSLSYMTACRHANGRDWWFLIAEYDSKIVHRYLLDPRGINHLGTQIIDEKIFDTVGQAAFSPDGNKFAIHYFTDFGYRELHLFDFDRCNGLLMNQRTSKLPYTTSAGTGLAFAPSSKYLYLTLGDRVWQIDTDDNAPVQNKIEILVSDHFGWPYEFFYDQMQLAPDGKIYFVSTNGANYINVIHEPDKKSLACKPEAHAYLITFNFSNPNFPHFRLGRAWNTICDTLYTAIHEPEDDVKYEPIYVYPNPAHSQVNIFIPIHLLHQDISYRIFDLQGKLVDHNNLKPSRDISINNLSTGIYYIRVFCKKDLILNEKMVIINE</sequence>
<evidence type="ECO:0000313" key="3">
    <source>
        <dbReference type="Proteomes" id="UP000808349"/>
    </source>
</evidence>
<evidence type="ECO:0000313" key="2">
    <source>
        <dbReference type="EMBL" id="MBK9718615.1"/>
    </source>
</evidence>
<name>A0A9D7XF81_9BACT</name>
<evidence type="ECO:0000259" key="1">
    <source>
        <dbReference type="Pfam" id="PF18962"/>
    </source>
</evidence>
<proteinExistence type="predicted"/>
<dbReference type="EMBL" id="JADKFW010000011">
    <property type="protein sequence ID" value="MBK9718615.1"/>
    <property type="molecule type" value="Genomic_DNA"/>
</dbReference>
<dbReference type="Proteomes" id="UP000808349">
    <property type="component" value="Unassembled WGS sequence"/>
</dbReference>
<comment type="caution">
    <text evidence="2">The sequence shown here is derived from an EMBL/GenBank/DDBJ whole genome shotgun (WGS) entry which is preliminary data.</text>
</comment>